<evidence type="ECO:0000256" key="7">
    <source>
        <dbReference type="ARBA" id="ARBA00023125"/>
    </source>
</evidence>
<evidence type="ECO:0000256" key="1">
    <source>
        <dbReference type="ARBA" id="ARBA00004123"/>
    </source>
</evidence>
<reference evidence="12 13" key="1">
    <citation type="submission" date="2024-08" db="EMBL/GenBank/DDBJ databases">
        <title>Gnathostoma spinigerum genome.</title>
        <authorList>
            <person name="Gonzalez-Bertolin B."/>
            <person name="Monzon S."/>
            <person name="Zaballos A."/>
            <person name="Jimenez P."/>
            <person name="Dekumyoy P."/>
            <person name="Varona S."/>
            <person name="Cuesta I."/>
            <person name="Sumanam S."/>
            <person name="Adisakwattana P."/>
            <person name="Gasser R.B."/>
            <person name="Hernandez-Gonzalez A."/>
            <person name="Young N.D."/>
            <person name="Perteguer M.J."/>
        </authorList>
    </citation>
    <scope>NUCLEOTIDE SEQUENCE [LARGE SCALE GENOMIC DNA]</scope>
    <source>
        <strain evidence="12">AL3</strain>
        <tissue evidence="12">Liver</tissue>
    </source>
</reference>
<dbReference type="InterPro" id="IPR015163">
    <property type="entry name" value="Cdc6_C"/>
</dbReference>
<comment type="function">
    <text evidence="9">Component of the origin recognition complex (ORC) that binds origins of replication. DNA-binding is ATP-dependent, however specific DNA sequences that define origins of replication have not been identified so far. ORC is required to assemble the pre-replication complex necessary to initiate DNA replication.</text>
</comment>
<evidence type="ECO:0000256" key="3">
    <source>
        <dbReference type="ARBA" id="ARBA00022705"/>
    </source>
</evidence>
<dbReference type="Pfam" id="PF09079">
    <property type="entry name" value="WHD_Cdc6"/>
    <property type="match status" value="1"/>
</dbReference>
<dbReference type="Proteomes" id="UP001608902">
    <property type="component" value="Unassembled WGS sequence"/>
</dbReference>
<feature type="region of interest" description="Disordered" evidence="10">
    <location>
        <begin position="90"/>
        <end position="151"/>
    </location>
</feature>
<evidence type="ECO:0000256" key="10">
    <source>
        <dbReference type="SAM" id="MobiDB-lite"/>
    </source>
</evidence>
<evidence type="ECO:0000313" key="12">
    <source>
        <dbReference type="EMBL" id="MFH4975042.1"/>
    </source>
</evidence>
<evidence type="ECO:0000256" key="8">
    <source>
        <dbReference type="ARBA" id="ARBA00023242"/>
    </source>
</evidence>
<dbReference type="InterPro" id="IPR003593">
    <property type="entry name" value="AAA+_ATPase"/>
</dbReference>
<feature type="compositionally biased region" description="Polar residues" evidence="10">
    <location>
        <begin position="123"/>
        <end position="142"/>
    </location>
</feature>
<feature type="compositionally biased region" description="Basic and acidic residues" evidence="10">
    <location>
        <begin position="7"/>
        <end position="16"/>
    </location>
</feature>
<keyword evidence="3 9" id="KW-0235">DNA replication</keyword>
<dbReference type="Pfam" id="PF00004">
    <property type="entry name" value="AAA"/>
    <property type="match status" value="1"/>
</dbReference>
<dbReference type="InterPro" id="IPR050311">
    <property type="entry name" value="ORC1/CDC6"/>
</dbReference>
<keyword evidence="4" id="KW-0479">Metal-binding</keyword>
<feature type="domain" description="AAA+ ATPase" evidence="11">
    <location>
        <begin position="316"/>
        <end position="467"/>
    </location>
</feature>
<dbReference type="InterPro" id="IPR036390">
    <property type="entry name" value="WH_DNA-bd_sf"/>
</dbReference>
<keyword evidence="6 9" id="KW-0067">ATP-binding</keyword>
<proteinExistence type="inferred from homology"/>
<dbReference type="GO" id="GO:0005524">
    <property type="term" value="F:ATP binding"/>
    <property type="evidence" value="ECO:0007669"/>
    <property type="project" value="UniProtKB-KW"/>
</dbReference>
<dbReference type="AlphaFoldDB" id="A0ABD6E711"/>
<comment type="subunit">
    <text evidence="9">ORC is composed of six subunits.</text>
</comment>
<evidence type="ECO:0000256" key="5">
    <source>
        <dbReference type="ARBA" id="ARBA00022741"/>
    </source>
</evidence>
<keyword evidence="5 9" id="KW-0547">Nucleotide-binding</keyword>
<dbReference type="GO" id="GO:0005634">
    <property type="term" value="C:nucleus"/>
    <property type="evidence" value="ECO:0007669"/>
    <property type="project" value="UniProtKB-SubCell"/>
</dbReference>
<comment type="similarity">
    <text evidence="2 9">Belongs to the ORC1 family.</text>
</comment>
<organism evidence="12 13">
    <name type="scientific">Gnathostoma spinigerum</name>
    <dbReference type="NCBI Taxonomy" id="75299"/>
    <lineage>
        <taxon>Eukaryota</taxon>
        <taxon>Metazoa</taxon>
        <taxon>Ecdysozoa</taxon>
        <taxon>Nematoda</taxon>
        <taxon>Chromadorea</taxon>
        <taxon>Rhabditida</taxon>
        <taxon>Spirurina</taxon>
        <taxon>Gnathostomatomorpha</taxon>
        <taxon>Gnathostomatoidea</taxon>
        <taxon>Gnathostomatidae</taxon>
        <taxon>Gnathostoma</taxon>
    </lineage>
</organism>
<dbReference type="GO" id="GO:0006260">
    <property type="term" value="P:DNA replication"/>
    <property type="evidence" value="ECO:0007669"/>
    <property type="project" value="UniProtKB-KW"/>
</dbReference>
<evidence type="ECO:0000256" key="6">
    <source>
        <dbReference type="ARBA" id="ARBA00022840"/>
    </source>
</evidence>
<dbReference type="SUPFAM" id="SSF46785">
    <property type="entry name" value="Winged helix' DNA-binding domain"/>
    <property type="match status" value="1"/>
</dbReference>
<name>A0ABD6E711_9BILA</name>
<comment type="caution">
    <text evidence="12">The sequence shown here is derived from an EMBL/GenBank/DDBJ whole genome shotgun (WGS) entry which is preliminary data.</text>
</comment>
<keyword evidence="8 9" id="KW-0539">Nucleus</keyword>
<dbReference type="GO" id="GO:0003677">
    <property type="term" value="F:DNA binding"/>
    <property type="evidence" value="ECO:0007669"/>
    <property type="project" value="UniProtKB-KW"/>
</dbReference>
<dbReference type="SMART" id="SM00382">
    <property type="entry name" value="AAA"/>
    <property type="match status" value="1"/>
</dbReference>
<dbReference type="Pfam" id="PF22703">
    <property type="entry name" value="Cdc6_lid"/>
    <property type="match status" value="1"/>
</dbReference>
<gene>
    <name evidence="12" type="ORF">AB6A40_001751</name>
</gene>
<feature type="region of interest" description="Disordered" evidence="10">
    <location>
        <begin position="1"/>
        <end position="22"/>
    </location>
</feature>
<dbReference type="PANTHER" id="PTHR10763:SF23">
    <property type="entry name" value="ORIGIN RECOGNITION COMPLEX SUBUNIT 1"/>
    <property type="match status" value="1"/>
</dbReference>
<protein>
    <recommendedName>
        <fullName evidence="9">Origin recognition complex subunit 1</fullName>
    </recommendedName>
</protein>
<sequence length="650" mass="72852">MPCSVRKQKEDGDHSLRTPVETPAKRVLKPRFSAVNCPGKCYEVTNEFSSETPSKQLAGYLFELDLEEELEWDENEPLLGTKRNVSHCGKLCDPGGRSARSRPRAAKIPQNSSSLKFVVSPLKRSNSSHLTVDTKSSTPQKSAKSKSEEVLIDGKRVKLKRIVIRLRKFSSGSYVCDNQLSSTTTSPSDSVPSLPGSSGKKRKSDEDSEDWSFEEDSDDGKKHRKSSRGRRTPSKKRTKISATSKKTSGRAARRLDMSVRSPPPMINGGDDKYDGKLYDVRERLHTSEVPERMPCREVEFERISSFIRSSILDGGVSQAMYISGVPGTGKTATVLQAVRRVLSENKKRTFLFIHVNAMELMEPKDVFVSIYAQIPPHNGRKVSATRARQRLNEMFAYFDPHRLPILILLDELDILCTKRQDIVYDVFNWSANDDSRVSVIAIANTLDLPERLLDKRVASRLGANRICFQAYDHDEIASIIRDRLRGLLVVDSEAVELTSRKVAALSGDLRKALDILRRGAQIAINECEKNLKMKHIQSAIREASSTFLIELVRSLPLHSVLILRAVVAEQLSSGLVDFPFHDILKQYRLICHMYGVAPLSVSSAYLNTIDMCSSRLLSAAPGSGNLSRHFRLHATIQDVQFALRRVDDLE</sequence>
<dbReference type="InterPro" id="IPR027417">
    <property type="entry name" value="P-loop_NTPase"/>
</dbReference>
<dbReference type="InterPro" id="IPR055237">
    <property type="entry name" value="Cdc6_lid"/>
</dbReference>
<dbReference type="InterPro" id="IPR003959">
    <property type="entry name" value="ATPase_AAA_core"/>
</dbReference>
<keyword evidence="13" id="KW-1185">Reference proteome</keyword>
<dbReference type="GO" id="GO:0046872">
    <property type="term" value="F:metal ion binding"/>
    <property type="evidence" value="ECO:0007669"/>
    <property type="project" value="UniProtKB-KW"/>
</dbReference>
<dbReference type="Gene3D" id="3.40.50.300">
    <property type="entry name" value="P-loop containing nucleotide triphosphate hydrolases"/>
    <property type="match status" value="1"/>
</dbReference>
<dbReference type="EMBL" id="JBGFUD010000684">
    <property type="protein sequence ID" value="MFH4975042.1"/>
    <property type="molecule type" value="Genomic_DNA"/>
</dbReference>
<dbReference type="SUPFAM" id="SSF52540">
    <property type="entry name" value="P-loop containing nucleoside triphosphate hydrolases"/>
    <property type="match status" value="1"/>
</dbReference>
<feature type="compositionally biased region" description="Basic residues" evidence="10">
    <location>
        <begin position="222"/>
        <end position="239"/>
    </location>
</feature>
<evidence type="ECO:0000259" key="11">
    <source>
        <dbReference type="SMART" id="SM00382"/>
    </source>
</evidence>
<comment type="subcellular location">
    <subcellularLocation>
        <location evidence="1 9">Nucleus</location>
    </subcellularLocation>
</comment>
<evidence type="ECO:0000256" key="4">
    <source>
        <dbReference type="ARBA" id="ARBA00022723"/>
    </source>
</evidence>
<feature type="compositionally biased region" description="Acidic residues" evidence="10">
    <location>
        <begin position="206"/>
        <end position="218"/>
    </location>
</feature>
<evidence type="ECO:0000256" key="9">
    <source>
        <dbReference type="RuleBase" id="RU365058"/>
    </source>
</evidence>
<dbReference type="Gene3D" id="1.10.8.60">
    <property type="match status" value="1"/>
</dbReference>
<dbReference type="PANTHER" id="PTHR10763">
    <property type="entry name" value="CELL DIVISION CONTROL PROTEIN 6-RELATED"/>
    <property type="match status" value="1"/>
</dbReference>
<keyword evidence="7 9" id="KW-0238">DNA-binding</keyword>
<accession>A0ABD6E711</accession>
<feature type="compositionally biased region" description="Low complexity" evidence="10">
    <location>
        <begin position="181"/>
        <end position="195"/>
    </location>
</feature>
<evidence type="ECO:0000313" key="13">
    <source>
        <dbReference type="Proteomes" id="UP001608902"/>
    </source>
</evidence>
<evidence type="ECO:0000256" key="2">
    <source>
        <dbReference type="ARBA" id="ARBA00008398"/>
    </source>
</evidence>
<feature type="region of interest" description="Disordered" evidence="10">
    <location>
        <begin position="176"/>
        <end position="274"/>
    </location>
</feature>